<dbReference type="InterPro" id="IPR036322">
    <property type="entry name" value="WD40_repeat_dom_sf"/>
</dbReference>
<dbReference type="VEuPathDB" id="ToxoDB:BESB_043200"/>
<dbReference type="PIRSF" id="PIRSF007949">
    <property type="entry name" value="VPS16"/>
    <property type="match status" value="1"/>
</dbReference>
<dbReference type="InterPro" id="IPR006925">
    <property type="entry name" value="Vps16_C"/>
</dbReference>
<sequence length="942" mass="103159">MAPPSGMPLVASAGYSGPHSSLFPPFAAAASTRGASDFSFTSGANSSSDWQCLDSVWYRKLEIFPMEWSDERQRFDLYVVAAAPYGGPVACVRNEKVFQPARKKLKPELQIFTARGRLIAKSPWVYSRLVCMSWNNDEVLVCVFQDGVIRTFSSQCEKLHFFSLDERIKVEGGLVQAAVGGCGIVTLTAALNVYVNAAFDRCQSVVLPDAGLRGPPLSLCILPAPLPPGGQDAGETFSWFSSSLAASAPAKLEEPRVLVAAENGPLLLLERQRCIDLKLEDGPFVALSVSRSGRLLACLSASGYLKVLSTAGVPQTIASPFLERQRRPKQVQWCGDDCLALYIPMHTPSGDVQHTLFLGGPKNEWLPYQYGAASSGGSSLFLVSEVDGLRILTAFKTDFLHRVAASTDAIFSVGSCEPPAMLCYALERFRAQDAAADESLRSIKQDLGAAAEACIDAATYEWNLEQAALLLQAAVFGREFLSGEERQSCRTFVRACRDLRVCYAVRQPPLEMPISVAQLRHMSLAKLIRRITNRRQHLLAYRICQYVGLPARGVLASWAVEKILHCVSLTDEELSAVVCRRLSLASSRVVGAPSTAFARDARQPDALSPLLPFAKVALCAAQAGRPVLATRLVEFEPITKEQVKMLLKLAELNIAAAKAVGAGDPDLVMQCLFSALAHEQQAAAGESDLSLLIEVLQDRPLAQDLFALYCRETGEGNLLQLYYERSGRLYDAGWVALSLAERQRTWETKKRLLALAANFFGACKASHDLAAFAHASTLAQIELLGCQHELEVKANSRGWLNPPHRFVGLPLMETVRQVILKSEFHEAENLQKTFKIPDKRYWRCKIDALADGHYFDELLAFAQYRTSPVGYEPFITACLRNENWAAAAKIIPKMKDPEDQALWYSQLGMENEAAAAAKHAGSQSLSGGLLQTLTDAFKGRRG</sequence>
<keyword evidence="6" id="KW-1185">Reference proteome</keyword>
<evidence type="ECO:0000259" key="4">
    <source>
        <dbReference type="Pfam" id="PF04841"/>
    </source>
</evidence>
<dbReference type="Proteomes" id="UP000224006">
    <property type="component" value="Chromosome III"/>
</dbReference>
<dbReference type="KEGG" id="bbes:BESB_043200"/>
<comment type="caution">
    <text evidence="5">The sequence shown here is derived from an EMBL/GenBank/DDBJ whole genome shotgun (WGS) entry which is preliminary data.</text>
</comment>
<dbReference type="GO" id="GO:0042144">
    <property type="term" value="P:vacuole fusion, non-autophagic"/>
    <property type="evidence" value="ECO:0007669"/>
    <property type="project" value="TreeGrafter"/>
</dbReference>
<gene>
    <name evidence="5" type="ORF">BESB_043200</name>
</gene>
<dbReference type="Gene3D" id="1.10.150.780">
    <property type="entry name" value="Vps16, C-terminal region"/>
    <property type="match status" value="1"/>
</dbReference>
<evidence type="ECO:0000256" key="1">
    <source>
        <dbReference type="ARBA" id="ARBA00009250"/>
    </source>
</evidence>
<dbReference type="InterPro" id="IPR038132">
    <property type="entry name" value="Vps16_C_sf"/>
</dbReference>
<evidence type="ECO:0000259" key="3">
    <source>
        <dbReference type="Pfam" id="PF04840"/>
    </source>
</evidence>
<accession>A0A2A9MCB4</accession>
<organism evidence="5 6">
    <name type="scientific">Besnoitia besnoiti</name>
    <name type="common">Apicomplexan protozoan</name>
    <dbReference type="NCBI Taxonomy" id="94643"/>
    <lineage>
        <taxon>Eukaryota</taxon>
        <taxon>Sar</taxon>
        <taxon>Alveolata</taxon>
        <taxon>Apicomplexa</taxon>
        <taxon>Conoidasida</taxon>
        <taxon>Coccidia</taxon>
        <taxon>Eucoccidiorida</taxon>
        <taxon>Eimeriorina</taxon>
        <taxon>Sarcocystidae</taxon>
        <taxon>Besnoitia</taxon>
    </lineage>
</organism>
<dbReference type="GO" id="GO:0030897">
    <property type="term" value="C:HOPS complex"/>
    <property type="evidence" value="ECO:0007669"/>
    <property type="project" value="TreeGrafter"/>
</dbReference>
<evidence type="ECO:0000313" key="5">
    <source>
        <dbReference type="EMBL" id="PFH36128.1"/>
    </source>
</evidence>
<dbReference type="AlphaFoldDB" id="A0A2A9MCB4"/>
<dbReference type="PANTHER" id="PTHR12811">
    <property type="entry name" value="VACUOLAR PROTEIN SORTING VPS16"/>
    <property type="match status" value="1"/>
</dbReference>
<dbReference type="PANTHER" id="PTHR12811:SF0">
    <property type="entry name" value="VACUOLAR PROTEIN SORTING-ASSOCIATED PROTEIN 16 HOMOLOG"/>
    <property type="match status" value="1"/>
</dbReference>
<dbReference type="InterPro" id="IPR016534">
    <property type="entry name" value="VPS16"/>
</dbReference>
<dbReference type="EMBL" id="NWUJ01000003">
    <property type="protein sequence ID" value="PFH36128.1"/>
    <property type="molecule type" value="Genomic_DNA"/>
</dbReference>
<dbReference type="InterPro" id="IPR006926">
    <property type="entry name" value="Vps16_N"/>
</dbReference>
<dbReference type="Pfam" id="PF04840">
    <property type="entry name" value="Vps16_C"/>
    <property type="match status" value="1"/>
</dbReference>
<evidence type="ECO:0000313" key="6">
    <source>
        <dbReference type="Proteomes" id="UP000224006"/>
    </source>
</evidence>
<evidence type="ECO:0000256" key="2">
    <source>
        <dbReference type="PIRNR" id="PIRNR007949"/>
    </source>
</evidence>
<dbReference type="GO" id="GO:0006886">
    <property type="term" value="P:intracellular protein transport"/>
    <property type="evidence" value="ECO:0007669"/>
    <property type="project" value="InterPro"/>
</dbReference>
<dbReference type="GO" id="GO:0005768">
    <property type="term" value="C:endosome"/>
    <property type="evidence" value="ECO:0007669"/>
    <property type="project" value="TreeGrafter"/>
</dbReference>
<comment type="similarity">
    <text evidence="1 2">Belongs to the VPS16 family.</text>
</comment>
<feature type="domain" description="Vps16 N-terminal" evidence="4">
    <location>
        <begin position="47"/>
        <end position="200"/>
    </location>
</feature>
<proteinExistence type="inferred from homology"/>
<dbReference type="STRING" id="94643.A0A2A9MCB4"/>
<dbReference type="GO" id="GO:0016197">
    <property type="term" value="P:endosomal transport"/>
    <property type="evidence" value="ECO:0007669"/>
    <property type="project" value="TreeGrafter"/>
</dbReference>
<feature type="domain" description="Vps16 N-terminal" evidence="4">
    <location>
        <begin position="260"/>
        <end position="485"/>
    </location>
</feature>
<dbReference type="OrthoDB" id="1792at2759"/>
<feature type="domain" description="Vps16 C-terminal" evidence="3">
    <location>
        <begin position="613"/>
        <end position="925"/>
    </location>
</feature>
<dbReference type="RefSeq" id="XP_029220137.1">
    <property type="nucleotide sequence ID" value="XM_029362771.1"/>
</dbReference>
<dbReference type="GeneID" id="40309250"/>
<reference evidence="5 6" key="1">
    <citation type="submission" date="2017-09" db="EMBL/GenBank/DDBJ databases">
        <title>Genome sequencing of Besnoitia besnoiti strain Bb-Ger1.</title>
        <authorList>
            <person name="Schares G."/>
            <person name="Venepally P."/>
            <person name="Lorenzi H.A."/>
        </authorList>
    </citation>
    <scope>NUCLEOTIDE SEQUENCE [LARGE SCALE GENOMIC DNA]</scope>
    <source>
        <strain evidence="5 6">Bb-Ger1</strain>
    </source>
</reference>
<dbReference type="SUPFAM" id="SSF50978">
    <property type="entry name" value="WD40 repeat-like"/>
    <property type="match status" value="1"/>
</dbReference>
<name>A0A2A9MCB4_BESBE</name>
<protein>
    <submittedName>
        <fullName evidence="5">Putative vacuolar protein sorting 16</fullName>
    </submittedName>
</protein>
<dbReference type="GO" id="GO:0005765">
    <property type="term" value="C:lysosomal membrane"/>
    <property type="evidence" value="ECO:0007669"/>
    <property type="project" value="TreeGrafter"/>
</dbReference>
<dbReference type="GO" id="GO:0003779">
    <property type="term" value="F:actin binding"/>
    <property type="evidence" value="ECO:0007669"/>
    <property type="project" value="TreeGrafter"/>
</dbReference>
<dbReference type="Pfam" id="PF04841">
    <property type="entry name" value="Vps16_N"/>
    <property type="match status" value="2"/>
</dbReference>